<dbReference type="EC" id="3.1.3.36" evidence="3"/>
<feature type="domain" description="SAC" evidence="6">
    <location>
        <begin position="3"/>
        <end position="443"/>
    </location>
</feature>
<dbReference type="PANTHER" id="PTHR11200:SF257">
    <property type="entry name" value="PHOSPHOINOSITIDE 5-PHOSPHATASE"/>
    <property type="match status" value="1"/>
</dbReference>
<feature type="non-terminal residue" evidence="7">
    <location>
        <position position="1"/>
    </location>
</feature>
<evidence type="ECO:0000256" key="5">
    <source>
        <dbReference type="SAM" id="MobiDB-lite"/>
    </source>
</evidence>
<dbReference type="InterPro" id="IPR000300">
    <property type="entry name" value="IPPc"/>
</dbReference>
<dbReference type="GO" id="GO:0046856">
    <property type="term" value="P:phosphatidylinositol dephosphorylation"/>
    <property type="evidence" value="ECO:0007669"/>
    <property type="project" value="InterPro"/>
</dbReference>
<dbReference type="AlphaFoldDB" id="A0AAV0BBB5"/>
<dbReference type="PANTHER" id="PTHR11200">
    <property type="entry name" value="INOSITOL 5-PHOSPHATASE"/>
    <property type="match status" value="1"/>
</dbReference>
<comment type="caution">
    <text evidence="7">The sequence shown here is derived from an EMBL/GenBank/DDBJ whole genome shotgun (WGS) entry which is preliminary data.</text>
</comment>
<keyword evidence="8" id="KW-1185">Reference proteome</keyword>
<dbReference type="GO" id="GO:0016020">
    <property type="term" value="C:membrane"/>
    <property type="evidence" value="ECO:0007669"/>
    <property type="project" value="TreeGrafter"/>
</dbReference>
<dbReference type="Pfam" id="PF02383">
    <property type="entry name" value="Syja_N"/>
    <property type="match status" value="1"/>
</dbReference>
<keyword evidence="7" id="KW-0255">Endonuclease</keyword>
<dbReference type="EMBL" id="CALTRL010005558">
    <property type="protein sequence ID" value="CAH7684624.1"/>
    <property type="molecule type" value="Genomic_DNA"/>
</dbReference>
<dbReference type="SMART" id="SM00128">
    <property type="entry name" value="IPPc"/>
    <property type="match status" value="1"/>
</dbReference>
<evidence type="ECO:0000256" key="3">
    <source>
        <dbReference type="ARBA" id="ARBA00013044"/>
    </source>
</evidence>
<comment type="similarity">
    <text evidence="1">Belongs to the synaptojanin family.</text>
</comment>
<evidence type="ECO:0000256" key="1">
    <source>
        <dbReference type="ARBA" id="ARBA00008943"/>
    </source>
</evidence>
<comment type="similarity">
    <text evidence="2">In the central section; belongs to the inositol 1,4,5-trisphosphate 5-phosphatase family.</text>
</comment>
<dbReference type="GO" id="GO:0004439">
    <property type="term" value="F:phosphatidylinositol-4,5-bisphosphate 5-phosphatase activity"/>
    <property type="evidence" value="ECO:0007669"/>
    <property type="project" value="UniProtKB-EC"/>
</dbReference>
<dbReference type="GO" id="GO:0043813">
    <property type="term" value="F:phosphatidylinositol-3,5-bisphosphate 5-phosphatase activity"/>
    <property type="evidence" value="ECO:0007669"/>
    <property type="project" value="TreeGrafter"/>
</dbReference>
<proteinExistence type="inferred from homology"/>
<dbReference type="SUPFAM" id="SSF56219">
    <property type="entry name" value="DNase I-like"/>
    <property type="match status" value="1"/>
</dbReference>
<dbReference type="InterPro" id="IPR036691">
    <property type="entry name" value="Endo/exonu/phosph_ase_sf"/>
</dbReference>
<dbReference type="Gene3D" id="3.60.10.10">
    <property type="entry name" value="Endonuclease/exonuclease/phosphatase"/>
    <property type="match status" value="1"/>
</dbReference>
<feature type="region of interest" description="Disordered" evidence="5">
    <location>
        <begin position="14"/>
        <end position="52"/>
    </location>
</feature>
<keyword evidence="7" id="KW-0540">Nuclease</keyword>
<evidence type="ECO:0000313" key="7">
    <source>
        <dbReference type="EMBL" id="CAH7684624.1"/>
    </source>
</evidence>
<sequence>SGIKKILSNGQFYFSSSSHSSNLSQNTQSRFSPRSKSISSSKSSSSSSSASASSKFSWNSFILIGLLNFRSGLSERSMAEFDDQNFIIHIIQGYISDNYQLKLPIRSNSTSSHSATTPSNNYRDEDEEFERSRLMTLIKVEMSLKSRLASNRAGTRFNTRGIDDDGNVANFVETETLIKIILTNQSPSPNKIISFVQLRGSVPLFFEHPSINSNNSNTQTLINLTRDKTATRLSFKKHFEQIFKDHQQVMILNLLNQSRDYERVLSEAFYDQVIDLKANHKNQRDEKREDLLQSQKSEFQGEKVIDPVEGLEMMSFDLHNRSKNSIGVGLDSIRSQLIGDLRVLDTLNRFGQAGQEQPVVLNRQQGVFRTNCLDCLDRTNVIQEMLSRIQLESILLKKFNKYLSKNINAENKNSFNLFFDQLWHYHRALWADNGDVLSKIYAGTGALNTSFTRGGKQTIGGILSNATKSVSRIYNSNFIDKSKQTSIDLLLGNLNRQRPVKVFDPIRSIKNKLMNKRESEYSSSIDIKIWVGTYNLNGSSPPQSSPNNNFDESDKYYLNDHRNDYELLNWLIPFPDFEPDVMALGFQEIVKLSPQQIMITDPEKKKRWEKTIMMKLDQRFNRNDNNGLDDDSSNDEKKKKNDYIILRSEQLVGTALILIVKSNLISSIRSVEGKTKKTGLRGMTGNKGAVGIRLQIYDTSFCFVTAHFEAGQSNEVYRDEDFETIVNGLEFLKGKRIDDHDNVIWAGDFNYRINRNNFDVRSLIGEGGNGGESKEDNKLLRRMEFGYVFKDYLEGPIRFKPTYKYDIGTDSYDSSEKMRIPAWTDRILFKGKDLTLLKYSRSELKFSDHRPVYGVFSSKVKIIDKLKKDLIRSEVLNDDEVIRVREEFLNGFQAGLFNSSSNNSFFFLACDVTVIMESLTLPTRLFMEKLKRSIRGFKFGR</sequence>
<protein>
    <recommendedName>
        <fullName evidence="3">phosphoinositide 5-phosphatase</fullName>
        <ecNumber evidence="3">3.1.3.36</ecNumber>
    </recommendedName>
</protein>
<gene>
    <name evidence="7" type="ORF">PPACK8108_LOCUS18931</name>
</gene>
<keyword evidence="4" id="KW-0378">Hydrolase</keyword>
<dbReference type="PROSITE" id="PS50275">
    <property type="entry name" value="SAC"/>
    <property type="match status" value="1"/>
</dbReference>
<name>A0AAV0BBB5_PHAPC</name>
<dbReference type="GO" id="GO:0004519">
    <property type="term" value="F:endonuclease activity"/>
    <property type="evidence" value="ECO:0007669"/>
    <property type="project" value="UniProtKB-KW"/>
</dbReference>
<accession>A0AAV0BBB5</accession>
<dbReference type="InterPro" id="IPR046985">
    <property type="entry name" value="IP5"/>
</dbReference>
<dbReference type="Proteomes" id="UP001153365">
    <property type="component" value="Unassembled WGS sequence"/>
</dbReference>
<evidence type="ECO:0000256" key="2">
    <source>
        <dbReference type="ARBA" id="ARBA00009678"/>
    </source>
</evidence>
<dbReference type="GO" id="GO:0005737">
    <property type="term" value="C:cytoplasm"/>
    <property type="evidence" value="ECO:0007669"/>
    <property type="project" value="TreeGrafter"/>
</dbReference>
<evidence type="ECO:0000259" key="6">
    <source>
        <dbReference type="PROSITE" id="PS50275"/>
    </source>
</evidence>
<evidence type="ECO:0000313" key="8">
    <source>
        <dbReference type="Proteomes" id="UP001153365"/>
    </source>
</evidence>
<dbReference type="Pfam" id="PF22669">
    <property type="entry name" value="Exo_endo_phos2"/>
    <property type="match status" value="1"/>
</dbReference>
<organism evidence="7 8">
    <name type="scientific">Phakopsora pachyrhizi</name>
    <name type="common">Asian soybean rust disease fungus</name>
    <dbReference type="NCBI Taxonomy" id="170000"/>
    <lineage>
        <taxon>Eukaryota</taxon>
        <taxon>Fungi</taxon>
        <taxon>Dikarya</taxon>
        <taxon>Basidiomycota</taxon>
        <taxon>Pucciniomycotina</taxon>
        <taxon>Pucciniomycetes</taxon>
        <taxon>Pucciniales</taxon>
        <taxon>Phakopsoraceae</taxon>
        <taxon>Phakopsora</taxon>
    </lineage>
</organism>
<reference evidence="7" key="1">
    <citation type="submission" date="2022-06" db="EMBL/GenBank/DDBJ databases">
        <authorList>
            <consortium name="SYNGENTA / RWTH Aachen University"/>
        </authorList>
    </citation>
    <scope>NUCLEOTIDE SEQUENCE</scope>
</reference>
<evidence type="ECO:0000256" key="4">
    <source>
        <dbReference type="ARBA" id="ARBA00022801"/>
    </source>
</evidence>
<dbReference type="InterPro" id="IPR002013">
    <property type="entry name" value="SAC_dom"/>
</dbReference>